<evidence type="ECO:0000313" key="1">
    <source>
        <dbReference type="EMBL" id="MEL7698346.1"/>
    </source>
</evidence>
<organism evidence="1 2">
    <name type="scientific">Pantoea brenneri</name>
    <dbReference type="NCBI Taxonomy" id="472694"/>
    <lineage>
        <taxon>Bacteria</taxon>
        <taxon>Pseudomonadati</taxon>
        <taxon>Pseudomonadota</taxon>
        <taxon>Gammaproteobacteria</taxon>
        <taxon>Enterobacterales</taxon>
        <taxon>Erwiniaceae</taxon>
        <taxon>Pantoea</taxon>
    </lineage>
</organism>
<name>A0ABU9MQL0_9GAMM</name>
<dbReference type="RefSeq" id="WP_031377971.1">
    <property type="nucleotide sequence ID" value="NZ_JBCGBG010000010.1"/>
</dbReference>
<dbReference type="InterPro" id="IPR009713">
    <property type="entry name" value="Uncharacterised_PsiA"/>
</dbReference>
<sequence>MNTIPRHLSLVPACPFTLAVSLAIADVEKRQKGRAARGTHPYASAFVRYYCDTRTIKADHLRRVMPEYSPRDRFAPAAVEYMTALDTLIASRGERCPSPLSQDTGSRLFSMTALRLRERLDKRSSHRVNRQINQEGRLHDQKLRRYQQRLAQAKIDLTFQTPLTVGAWYTRQQEHEFFEFDILHMVMAWLPQFVSCQYLDPAWYWEEPLWLLMLDIQAEVKAATPEALNADRLVLPNRLTFTR</sequence>
<dbReference type="EMBL" id="JBCGBG010000010">
    <property type="protein sequence ID" value="MEL7698346.1"/>
    <property type="molecule type" value="Genomic_DNA"/>
</dbReference>
<gene>
    <name evidence="1" type="ORF">AABB92_22150</name>
</gene>
<keyword evidence="2" id="KW-1185">Reference proteome</keyword>
<evidence type="ECO:0000313" key="2">
    <source>
        <dbReference type="Proteomes" id="UP001468095"/>
    </source>
</evidence>
<comment type="caution">
    <text evidence="1">The sequence shown here is derived from an EMBL/GenBank/DDBJ whole genome shotgun (WGS) entry which is preliminary data.</text>
</comment>
<accession>A0ABU9MQL0</accession>
<proteinExistence type="predicted"/>
<protein>
    <submittedName>
        <fullName evidence="1">Plasmid SOS inhibition protein A</fullName>
    </submittedName>
</protein>
<reference evidence="1 2" key="1">
    <citation type="submission" date="2024-04" db="EMBL/GenBank/DDBJ databases">
        <authorList>
            <person name="Suleimanova A.D."/>
            <person name="Pudova D.S."/>
            <person name="Shagimardanova E.I."/>
            <person name="Sharipova M.R."/>
        </authorList>
    </citation>
    <scope>NUCLEOTIDE SEQUENCE [LARGE SCALE GENOMIC DNA]</scope>
    <source>
        <strain evidence="1 2">3.1</strain>
    </source>
</reference>
<dbReference type="Pfam" id="PF06952">
    <property type="entry name" value="PsiA"/>
    <property type="match status" value="1"/>
</dbReference>
<dbReference type="Proteomes" id="UP001468095">
    <property type="component" value="Unassembled WGS sequence"/>
</dbReference>